<evidence type="ECO:0000259" key="1">
    <source>
        <dbReference type="PROSITE" id="PS51186"/>
    </source>
</evidence>
<protein>
    <recommendedName>
        <fullName evidence="1">N-acetyltransferase domain-containing protein</fullName>
    </recommendedName>
</protein>
<gene>
    <name evidence="2" type="ORF">APZ18_14125</name>
</gene>
<accession>A0AAW3JNV0</accession>
<dbReference type="Gene3D" id="3.40.630.30">
    <property type="match status" value="1"/>
</dbReference>
<dbReference type="SUPFAM" id="SSF55729">
    <property type="entry name" value="Acyl-CoA N-acyltransferases (Nat)"/>
    <property type="match status" value="1"/>
</dbReference>
<dbReference type="InterPro" id="IPR000182">
    <property type="entry name" value="GNAT_dom"/>
</dbReference>
<dbReference type="InterPro" id="IPR003680">
    <property type="entry name" value="Flavodoxin_fold"/>
</dbReference>
<keyword evidence="3" id="KW-1185">Reference proteome</keyword>
<evidence type="ECO:0000313" key="3">
    <source>
        <dbReference type="Proteomes" id="UP000050833"/>
    </source>
</evidence>
<dbReference type="Pfam" id="PF02525">
    <property type="entry name" value="Flavodoxin_2"/>
    <property type="match status" value="1"/>
</dbReference>
<dbReference type="CDD" id="cd04301">
    <property type="entry name" value="NAT_SF"/>
    <property type="match status" value="1"/>
</dbReference>
<dbReference type="GO" id="GO:0016747">
    <property type="term" value="F:acyltransferase activity, transferring groups other than amino-acyl groups"/>
    <property type="evidence" value="ECO:0007669"/>
    <property type="project" value="InterPro"/>
</dbReference>
<evidence type="ECO:0000313" key="2">
    <source>
        <dbReference type="EMBL" id="KQC84433.1"/>
    </source>
</evidence>
<organism evidence="2 3">
    <name type="scientific">Butyribacter intestini</name>
    <dbReference type="NCBI Taxonomy" id="1703332"/>
    <lineage>
        <taxon>Bacteria</taxon>
        <taxon>Bacillati</taxon>
        <taxon>Bacillota</taxon>
        <taxon>Clostridia</taxon>
        <taxon>Lachnospirales</taxon>
        <taxon>Lachnospiraceae</taxon>
        <taxon>Butyribacter</taxon>
    </lineage>
</organism>
<dbReference type="Pfam" id="PF00583">
    <property type="entry name" value="Acetyltransf_1"/>
    <property type="match status" value="1"/>
</dbReference>
<dbReference type="AlphaFoldDB" id="A0AAW3JNV0"/>
<feature type="domain" description="N-acetyltransferase" evidence="1">
    <location>
        <begin position="197"/>
        <end position="338"/>
    </location>
</feature>
<reference evidence="2 3" key="1">
    <citation type="submission" date="2015-10" db="EMBL/GenBank/DDBJ databases">
        <title>Butyribacter intestini gen. nov., sp. nov., a butyric acid-producing bacterium of the family Lachnospiraceae isolated from the human faeces.</title>
        <authorList>
            <person name="Zou Y."/>
            <person name="Xue W."/>
            <person name="Luo G."/>
            <person name="Lv M."/>
        </authorList>
    </citation>
    <scope>NUCLEOTIDE SEQUENCE [LARGE SCALE GENOMIC DNA]</scope>
    <source>
        <strain evidence="2 3">TF01-11</strain>
    </source>
</reference>
<dbReference type="EMBL" id="LLKB01000006">
    <property type="protein sequence ID" value="KQC84433.1"/>
    <property type="molecule type" value="Genomic_DNA"/>
</dbReference>
<dbReference type="RefSeq" id="WP_055946166.1">
    <property type="nucleotide sequence ID" value="NZ_JAQDCV010000003.1"/>
</dbReference>
<dbReference type="InterPro" id="IPR029039">
    <property type="entry name" value="Flavoprotein-like_sf"/>
</dbReference>
<dbReference type="Gene3D" id="3.40.50.360">
    <property type="match status" value="1"/>
</dbReference>
<dbReference type="Proteomes" id="UP000050833">
    <property type="component" value="Unassembled WGS sequence"/>
</dbReference>
<proteinExistence type="predicted"/>
<comment type="caution">
    <text evidence="2">The sequence shown here is derived from an EMBL/GenBank/DDBJ whole genome shotgun (WGS) entry which is preliminary data.</text>
</comment>
<sequence>MKVCILSGSENPNGNTAIMCDNAAAYLKDMKIKYDLFNLYEEEVDFVAEEIKKYDVVIIATPIHSFYCSDAVKELMDFAFENEDYFDGRRKESGIKIKSAIMVSHGYDEGYAVEPFEIGYKRWCDHVGMEYAGKLAIRDTGDIRNFIFSEPTKKHQEFIKKICGIDAEERSAAISSKRFYLSEASENRRVFERLFNLYIYEMSSYAEWMGECMTEDALFIPDKVSEYFEMSEKQPFIIKVKGKIAGLIVFLVPDREREPDEADFYIEELFILKAYRKQHIAEELIEAVWSINKGICSVCALKANKGSVKFWKKVIKKSGYECEVKDMDDVYFYNIKIK</sequence>
<dbReference type="InterPro" id="IPR016181">
    <property type="entry name" value="Acyl_CoA_acyltransferase"/>
</dbReference>
<name>A0AAW3JNV0_9FIRM</name>
<dbReference type="PROSITE" id="PS51186">
    <property type="entry name" value="GNAT"/>
    <property type="match status" value="1"/>
</dbReference>
<dbReference type="SUPFAM" id="SSF52218">
    <property type="entry name" value="Flavoproteins"/>
    <property type="match status" value="1"/>
</dbReference>